<proteinExistence type="predicted"/>
<name>A0A1D6E8A8_MAIZE</name>
<protein>
    <submittedName>
        <fullName evidence="1">Uncharacterized protein</fullName>
    </submittedName>
</protein>
<dbReference type="AlphaFoldDB" id="A0A1D6E8A8"/>
<sequence>MRSVLQRHRGEIGAQLPMRLLLKSAANFYGYL</sequence>
<evidence type="ECO:0000313" key="1">
    <source>
        <dbReference type="EMBL" id="ONM16654.1"/>
    </source>
</evidence>
<reference evidence="1" key="1">
    <citation type="submission" date="2015-12" db="EMBL/GenBank/DDBJ databases">
        <title>Update maize B73 reference genome by single molecule sequencing technologies.</title>
        <authorList>
            <consortium name="Maize Genome Sequencing Project"/>
            <person name="Ware D."/>
        </authorList>
    </citation>
    <scope>NUCLEOTIDE SEQUENCE [LARGE SCALE GENOMIC DNA]</scope>
    <source>
        <tissue evidence="1">Seedling</tissue>
    </source>
</reference>
<accession>A0A1D6E8A8</accession>
<organism evidence="1">
    <name type="scientific">Zea mays</name>
    <name type="common">Maize</name>
    <dbReference type="NCBI Taxonomy" id="4577"/>
    <lineage>
        <taxon>Eukaryota</taxon>
        <taxon>Viridiplantae</taxon>
        <taxon>Streptophyta</taxon>
        <taxon>Embryophyta</taxon>
        <taxon>Tracheophyta</taxon>
        <taxon>Spermatophyta</taxon>
        <taxon>Magnoliopsida</taxon>
        <taxon>Liliopsida</taxon>
        <taxon>Poales</taxon>
        <taxon>Poaceae</taxon>
        <taxon>PACMAD clade</taxon>
        <taxon>Panicoideae</taxon>
        <taxon>Andropogonodae</taxon>
        <taxon>Andropogoneae</taxon>
        <taxon>Tripsacinae</taxon>
        <taxon>Zea</taxon>
    </lineage>
</organism>
<gene>
    <name evidence="1" type="ORF">ZEAMMB73_Zm00001d003273</name>
</gene>
<dbReference type="EMBL" id="CM007648">
    <property type="protein sequence ID" value="ONM16654.1"/>
    <property type="molecule type" value="Genomic_DNA"/>
</dbReference>